<feature type="transmembrane region" description="Helical" evidence="1">
    <location>
        <begin position="6"/>
        <end position="24"/>
    </location>
</feature>
<evidence type="ECO:0000313" key="3">
    <source>
        <dbReference type="Proteomes" id="UP000317909"/>
    </source>
</evidence>
<dbReference type="EMBL" id="CP036339">
    <property type="protein sequence ID" value="QDT72106.1"/>
    <property type="molecule type" value="Genomic_DNA"/>
</dbReference>
<keyword evidence="1" id="KW-0472">Membrane</keyword>
<keyword evidence="1" id="KW-1133">Transmembrane helix</keyword>
<accession>A0A517TUQ5</accession>
<reference evidence="2 3" key="1">
    <citation type="submission" date="2019-02" db="EMBL/GenBank/DDBJ databases">
        <title>Deep-cultivation of Planctomycetes and their phenomic and genomic characterization uncovers novel biology.</title>
        <authorList>
            <person name="Wiegand S."/>
            <person name="Jogler M."/>
            <person name="Boedeker C."/>
            <person name="Pinto D."/>
            <person name="Vollmers J."/>
            <person name="Rivas-Marin E."/>
            <person name="Kohn T."/>
            <person name="Peeters S.H."/>
            <person name="Heuer A."/>
            <person name="Rast P."/>
            <person name="Oberbeckmann S."/>
            <person name="Bunk B."/>
            <person name="Jeske O."/>
            <person name="Meyerdierks A."/>
            <person name="Storesund J.E."/>
            <person name="Kallscheuer N."/>
            <person name="Luecker S."/>
            <person name="Lage O.M."/>
            <person name="Pohl T."/>
            <person name="Merkel B.J."/>
            <person name="Hornburger P."/>
            <person name="Mueller R.-W."/>
            <person name="Bruemmer F."/>
            <person name="Labrenz M."/>
            <person name="Spormann A.M."/>
            <person name="Op den Camp H."/>
            <person name="Overmann J."/>
            <person name="Amann R."/>
            <person name="Jetten M.S.M."/>
            <person name="Mascher T."/>
            <person name="Medema M.H."/>
            <person name="Devos D.P."/>
            <person name="Kaster A.-K."/>
            <person name="Ovreas L."/>
            <person name="Rohde M."/>
            <person name="Galperin M.Y."/>
            <person name="Jogler C."/>
        </authorList>
    </citation>
    <scope>NUCLEOTIDE SEQUENCE [LARGE SCALE GENOMIC DNA]</scope>
    <source>
        <strain evidence="2 3">I41</strain>
    </source>
</reference>
<sequence length="29" mass="3244">MPAKQPLAMIHPMPYGVVVIGMIIRKVRP</sequence>
<gene>
    <name evidence="2" type="ORF">I41_12720</name>
</gene>
<dbReference type="AlphaFoldDB" id="A0A517TUQ5"/>
<keyword evidence="3" id="KW-1185">Reference proteome</keyword>
<evidence type="ECO:0000256" key="1">
    <source>
        <dbReference type="SAM" id="Phobius"/>
    </source>
</evidence>
<protein>
    <submittedName>
        <fullName evidence="2">Uncharacterized protein</fullName>
    </submittedName>
</protein>
<organism evidence="2 3">
    <name type="scientific">Lacipirellula limnantheis</name>
    <dbReference type="NCBI Taxonomy" id="2528024"/>
    <lineage>
        <taxon>Bacteria</taxon>
        <taxon>Pseudomonadati</taxon>
        <taxon>Planctomycetota</taxon>
        <taxon>Planctomycetia</taxon>
        <taxon>Pirellulales</taxon>
        <taxon>Lacipirellulaceae</taxon>
        <taxon>Lacipirellula</taxon>
    </lineage>
</organism>
<dbReference type="Proteomes" id="UP000317909">
    <property type="component" value="Chromosome"/>
</dbReference>
<evidence type="ECO:0000313" key="2">
    <source>
        <dbReference type="EMBL" id="QDT72106.1"/>
    </source>
</evidence>
<keyword evidence="1" id="KW-0812">Transmembrane</keyword>
<name>A0A517TUQ5_9BACT</name>
<proteinExistence type="predicted"/>
<dbReference type="KEGG" id="llh:I41_12720"/>